<name>A0A4Q9MXR0_9APHY</name>
<sequence length="369" mass="42826">MSITYRELASAASTAGFTRNFRHLLPVPRFLVRGPFMPGQPVPKDTKLKDRIKYWNIVPGDFVKLRGDTNGTLHEVHKVNKLSNRVILKREINKAGYVPDARSQTGLSVPYAQCQLLVGKYEYPPEDDSTEPTLKNVFASRLTMSKPYYYRKGGFWIWRRYAVNTIPRLPNYTDRTHVSIRIPWPKRNAITRPDPTPYDTTEDDALAVTYTPPSLPATFLSPAPRIPTEQEYINFLYKAGKPRIRPSDPIEVHVHKELSNPHGRAKKQARWQAFQARQKALLQEYIDAEYANLAGRTKKEARAEATWKWQQRLADDRKAELTRRWRNRGEEASLKRKMQRKQRKAIRRSQKLRNLVLEEAKNQIVPQAA</sequence>
<accession>A0A4Q9MXR0</accession>
<dbReference type="Proteomes" id="UP000292957">
    <property type="component" value="Unassembled WGS sequence"/>
</dbReference>
<evidence type="ECO:0000313" key="1">
    <source>
        <dbReference type="EMBL" id="TBU32158.1"/>
    </source>
</evidence>
<evidence type="ECO:0008006" key="2">
    <source>
        <dbReference type="Google" id="ProtNLM"/>
    </source>
</evidence>
<organism evidence="1">
    <name type="scientific">Dichomitus squalens</name>
    <dbReference type="NCBI Taxonomy" id="114155"/>
    <lineage>
        <taxon>Eukaryota</taxon>
        <taxon>Fungi</taxon>
        <taxon>Dikarya</taxon>
        <taxon>Basidiomycota</taxon>
        <taxon>Agaricomycotina</taxon>
        <taxon>Agaricomycetes</taxon>
        <taxon>Polyporales</taxon>
        <taxon>Polyporaceae</taxon>
        <taxon>Dichomitus</taxon>
    </lineage>
</organism>
<dbReference type="EMBL" id="ML143396">
    <property type="protein sequence ID" value="TBU32158.1"/>
    <property type="molecule type" value="Genomic_DNA"/>
</dbReference>
<dbReference type="AlphaFoldDB" id="A0A4Q9MXR0"/>
<proteinExistence type="predicted"/>
<reference evidence="1" key="1">
    <citation type="submission" date="2019-01" db="EMBL/GenBank/DDBJ databases">
        <title>Draft genome sequences of three monokaryotic isolates of the white-rot basidiomycete fungus Dichomitus squalens.</title>
        <authorList>
            <consortium name="DOE Joint Genome Institute"/>
            <person name="Lopez S.C."/>
            <person name="Andreopoulos B."/>
            <person name="Pangilinan J."/>
            <person name="Lipzen A."/>
            <person name="Riley R."/>
            <person name="Ahrendt S."/>
            <person name="Ng V."/>
            <person name="Barry K."/>
            <person name="Daum C."/>
            <person name="Grigoriev I.V."/>
            <person name="Hilden K.S."/>
            <person name="Makela M.R."/>
            <person name="de Vries R.P."/>
        </authorList>
    </citation>
    <scope>NUCLEOTIDE SEQUENCE [LARGE SCALE GENOMIC DNA]</scope>
    <source>
        <strain evidence="1">OM18370.1</strain>
    </source>
</reference>
<protein>
    <recommendedName>
        <fullName evidence="2">KOW domain-containing protein</fullName>
    </recommendedName>
</protein>
<gene>
    <name evidence="1" type="ORF">BD311DRAFT_687910</name>
</gene>
<dbReference type="OrthoDB" id="359154at2759"/>